<dbReference type="Proteomes" id="UP000681722">
    <property type="component" value="Unassembled WGS sequence"/>
</dbReference>
<feature type="region of interest" description="Disordered" evidence="1">
    <location>
        <begin position="275"/>
        <end position="314"/>
    </location>
</feature>
<dbReference type="OrthoDB" id="10069847at2759"/>
<dbReference type="AlphaFoldDB" id="A0A814WA85"/>
<keyword evidence="7" id="KW-1185">Reference proteome</keyword>
<feature type="region of interest" description="Disordered" evidence="1">
    <location>
        <begin position="583"/>
        <end position="612"/>
    </location>
</feature>
<evidence type="ECO:0000256" key="1">
    <source>
        <dbReference type="SAM" id="MobiDB-lite"/>
    </source>
</evidence>
<protein>
    <recommendedName>
        <fullName evidence="2">Mutator-like transposase domain-containing protein</fullName>
    </recommendedName>
</protein>
<gene>
    <name evidence="4" type="ORF">GPM918_LOCUS23649</name>
    <name evidence="3" type="ORF">OVA965_LOCUS11689</name>
    <name evidence="6" type="ORF">SRO942_LOCUS23648</name>
    <name evidence="5" type="ORF">TMI583_LOCUS11694</name>
</gene>
<feature type="compositionally biased region" description="Basic and acidic residues" evidence="1">
    <location>
        <begin position="301"/>
        <end position="314"/>
    </location>
</feature>
<proteinExistence type="predicted"/>
<dbReference type="EMBL" id="CAJOBA010004580">
    <property type="protein sequence ID" value="CAF3717093.1"/>
    <property type="molecule type" value="Genomic_DNA"/>
</dbReference>
<name>A0A814WA85_9BILA</name>
<dbReference type="EMBL" id="CAJOBC010008535">
    <property type="protein sequence ID" value="CAF3964174.1"/>
    <property type="molecule type" value="Genomic_DNA"/>
</dbReference>
<evidence type="ECO:0000259" key="2">
    <source>
        <dbReference type="Pfam" id="PF20700"/>
    </source>
</evidence>
<evidence type="ECO:0000313" key="6">
    <source>
        <dbReference type="EMBL" id="CAF3964174.1"/>
    </source>
</evidence>
<feature type="domain" description="Mutator-like transposase" evidence="2">
    <location>
        <begin position="37"/>
        <end position="253"/>
    </location>
</feature>
<accession>A0A814WA85</accession>
<feature type="compositionally biased region" description="Low complexity" evidence="1">
    <location>
        <begin position="357"/>
        <end position="368"/>
    </location>
</feature>
<dbReference type="PANTHER" id="PTHR33309:SF3">
    <property type="entry name" value="CCHC-TYPE DOMAIN-CONTAINING PROTEIN"/>
    <property type="match status" value="1"/>
</dbReference>
<reference evidence="4" key="1">
    <citation type="submission" date="2021-02" db="EMBL/GenBank/DDBJ databases">
        <authorList>
            <person name="Nowell W R."/>
        </authorList>
    </citation>
    <scope>NUCLEOTIDE SEQUENCE</scope>
</reference>
<dbReference type="Proteomes" id="UP000682733">
    <property type="component" value="Unassembled WGS sequence"/>
</dbReference>
<evidence type="ECO:0000313" key="5">
    <source>
        <dbReference type="EMBL" id="CAF3717093.1"/>
    </source>
</evidence>
<feature type="region of interest" description="Disordered" evidence="1">
    <location>
        <begin position="354"/>
        <end position="391"/>
    </location>
</feature>
<evidence type="ECO:0000313" key="4">
    <source>
        <dbReference type="EMBL" id="CAF1199569.1"/>
    </source>
</evidence>
<sequence length="624" mass="71543">MSKEKRPHKIHVKMAIVPEASSTSKASQIFDMQHFQHTLNTAHVCSDGRLEFSADVLPSVGLFHQNVLRCTKCNTETPMTNFPVIYPFESKQQEPNQRLILAAATTGVGYRAIKTVMSSLPLSIQSEKSFLHQLHKHYDGLHNFTQQHFEQIIKKIKSRNNHRSEIMDTTVSIDGTWKRRGHISNFGIVYVIDVQSGLCIDYEVLSLFCEACIMKQSKLSRTKFLKWYKKHKSFCNKNYDGTSKSMEKEAFEAIKYYYVEQYQQQEQQRIYLGQGTDHSENDESSEGGVHSEDDESAEGNVHSEDGDYYEGDHQLQDDSVPSKLIVVKEDCINHVGKRVMKYLLDLKRDKTRRISTTKEASTSSTSTASKKESTKQQLLGDNKKWGSGAGRMTNNMMKKLSNSYGLAIRQVSSLSSGKELNEALDTMQKACLAAFYHYIKTSDNNEEEQHKYCPKTDDSWCFYQQTKMSKDKNNNVKQKKKHDFLDPIFREILQPIILKLTCKSLLRRCLRGITQNSNESLNSIVWSILSKSKHHEFRSVRGSAAPAAMLFNSGSSILIDYFNEFDVSKPLFEHLITKDRKRINNSSHNSEQRQKRIEQKGSDRQNAITAKHDLKDYNPGAFDL</sequence>
<evidence type="ECO:0000313" key="7">
    <source>
        <dbReference type="Proteomes" id="UP000663829"/>
    </source>
</evidence>
<comment type="caution">
    <text evidence="4">The sequence shown here is derived from an EMBL/GenBank/DDBJ whole genome shotgun (WGS) entry which is preliminary data.</text>
</comment>
<organism evidence="4 7">
    <name type="scientific">Didymodactylos carnosus</name>
    <dbReference type="NCBI Taxonomy" id="1234261"/>
    <lineage>
        <taxon>Eukaryota</taxon>
        <taxon>Metazoa</taxon>
        <taxon>Spiralia</taxon>
        <taxon>Gnathifera</taxon>
        <taxon>Rotifera</taxon>
        <taxon>Eurotatoria</taxon>
        <taxon>Bdelloidea</taxon>
        <taxon>Philodinida</taxon>
        <taxon>Philodinidae</taxon>
        <taxon>Didymodactylos</taxon>
    </lineage>
</organism>
<dbReference type="EMBL" id="CAJNOK010004574">
    <property type="protein sequence ID" value="CAF0942070.1"/>
    <property type="molecule type" value="Genomic_DNA"/>
</dbReference>
<dbReference type="InterPro" id="IPR049012">
    <property type="entry name" value="Mutator_transp_dom"/>
</dbReference>
<dbReference type="PANTHER" id="PTHR33309">
    <property type="entry name" value="KERATIN, ULTRA HIGH-SULFUR MATRIX PROTEIN-LIKE"/>
    <property type="match status" value="1"/>
</dbReference>
<dbReference type="Proteomes" id="UP000677228">
    <property type="component" value="Unassembled WGS sequence"/>
</dbReference>
<evidence type="ECO:0000313" key="3">
    <source>
        <dbReference type="EMBL" id="CAF0942070.1"/>
    </source>
</evidence>
<dbReference type="Proteomes" id="UP000663829">
    <property type="component" value="Unassembled WGS sequence"/>
</dbReference>
<feature type="compositionally biased region" description="Basic and acidic residues" evidence="1">
    <location>
        <begin position="590"/>
        <end position="603"/>
    </location>
</feature>
<dbReference type="EMBL" id="CAJNOQ010008534">
    <property type="protein sequence ID" value="CAF1199569.1"/>
    <property type="molecule type" value="Genomic_DNA"/>
</dbReference>
<dbReference type="Pfam" id="PF20700">
    <property type="entry name" value="Mutator"/>
    <property type="match status" value="1"/>
</dbReference>